<dbReference type="InterPro" id="IPR033764">
    <property type="entry name" value="Sdr_B"/>
</dbReference>
<evidence type="ECO:0000313" key="7">
    <source>
        <dbReference type="Proteomes" id="UP000319004"/>
    </source>
</evidence>
<evidence type="ECO:0000256" key="3">
    <source>
        <dbReference type="ARBA" id="ARBA00022729"/>
    </source>
</evidence>
<reference evidence="6 7" key="1">
    <citation type="submission" date="2019-03" db="EMBL/GenBank/DDBJ databases">
        <title>Deep-cultivation of Planctomycetes and their phenomic and genomic characterization uncovers novel biology.</title>
        <authorList>
            <person name="Wiegand S."/>
            <person name="Jogler M."/>
            <person name="Boedeker C."/>
            <person name="Pinto D."/>
            <person name="Vollmers J."/>
            <person name="Rivas-Marin E."/>
            <person name="Kohn T."/>
            <person name="Peeters S.H."/>
            <person name="Heuer A."/>
            <person name="Rast P."/>
            <person name="Oberbeckmann S."/>
            <person name="Bunk B."/>
            <person name="Jeske O."/>
            <person name="Meyerdierks A."/>
            <person name="Storesund J.E."/>
            <person name="Kallscheuer N."/>
            <person name="Luecker S."/>
            <person name="Lage O.M."/>
            <person name="Pohl T."/>
            <person name="Merkel B.J."/>
            <person name="Hornburger P."/>
            <person name="Mueller R.-W."/>
            <person name="Bruemmer F."/>
            <person name="Labrenz M."/>
            <person name="Spormann A.M."/>
            <person name="Op den Camp H."/>
            <person name="Overmann J."/>
            <person name="Amann R."/>
            <person name="Jetten M.S.M."/>
            <person name="Mascher T."/>
            <person name="Medema M.H."/>
            <person name="Devos D.P."/>
            <person name="Kaster A.-K."/>
            <person name="Ovreas L."/>
            <person name="Rohde M."/>
            <person name="Galperin M.Y."/>
            <person name="Jogler C."/>
        </authorList>
    </citation>
    <scope>NUCLEOTIDE SEQUENCE [LARGE SCALE GENOMIC DNA]</scope>
    <source>
        <strain evidence="6 7">Enr13</strain>
    </source>
</reference>
<evidence type="ECO:0000256" key="1">
    <source>
        <dbReference type="ARBA" id="ARBA00004613"/>
    </source>
</evidence>
<dbReference type="GO" id="GO:0000272">
    <property type="term" value="P:polysaccharide catabolic process"/>
    <property type="evidence" value="ECO:0007669"/>
    <property type="project" value="InterPro"/>
</dbReference>
<name>A0A518HVM6_9BACT</name>
<dbReference type="Pfam" id="PF00963">
    <property type="entry name" value="Cohesin"/>
    <property type="match status" value="1"/>
</dbReference>
<dbReference type="KEGG" id="snep:Enr13x_47830"/>
<evidence type="ECO:0000313" key="6">
    <source>
        <dbReference type="EMBL" id="QDV44912.1"/>
    </source>
</evidence>
<dbReference type="Pfam" id="PF17210">
    <property type="entry name" value="SdrD_B"/>
    <property type="match status" value="1"/>
</dbReference>
<evidence type="ECO:0000259" key="4">
    <source>
        <dbReference type="Pfam" id="PF00963"/>
    </source>
</evidence>
<dbReference type="GO" id="GO:0005576">
    <property type="term" value="C:extracellular region"/>
    <property type="evidence" value="ECO:0007669"/>
    <property type="project" value="UniProtKB-SubCell"/>
</dbReference>
<dbReference type="EMBL" id="CP037423">
    <property type="protein sequence ID" value="QDV44912.1"/>
    <property type="molecule type" value="Genomic_DNA"/>
</dbReference>
<protein>
    <submittedName>
        <fullName evidence="6">Cohesin domain protein</fullName>
    </submittedName>
</protein>
<keyword evidence="2" id="KW-0964">Secreted</keyword>
<dbReference type="OrthoDB" id="292744at2"/>
<feature type="domain" description="SD-repeat containing protein B" evidence="5">
    <location>
        <begin position="173"/>
        <end position="240"/>
    </location>
</feature>
<keyword evidence="3" id="KW-0732">Signal</keyword>
<dbReference type="Gene3D" id="2.60.40.680">
    <property type="match status" value="1"/>
</dbReference>
<accession>A0A518HVM6</accession>
<dbReference type="AlphaFoldDB" id="A0A518HVM6"/>
<dbReference type="SUPFAM" id="SSF117074">
    <property type="entry name" value="Hypothetical protein PA1324"/>
    <property type="match status" value="1"/>
</dbReference>
<dbReference type="Proteomes" id="UP000319004">
    <property type="component" value="Chromosome"/>
</dbReference>
<keyword evidence="7" id="KW-1185">Reference proteome</keyword>
<organism evidence="6 7">
    <name type="scientific">Stieleria neptunia</name>
    <dbReference type="NCBI Taxonomy" id="2527979"/>
    <lineage>
        <taxon>Bacteria</taxon>
        <taxon>Pseudomonadati</taxon>
        <taxon>Planctomycetota</taxon>
        <taxon>Planctomycetia</taxon>
        <taxon>Pirellulales</taxon>
        <taxon>Pirellulaceae</taxon>
        <taxon>Stieleria</taxon>
    </lineage>
</organism>
<evidence type="ECO:0000256" key="2">
    <source>
        <dbReference type="ARBA" id="ARBA00022525"/>
    </source>
</evidence>
<dbReference type="GO" id="GO:0030246">
    <property type="term" value="F:carbohydrate binding"/>
    <property type="evidence" value="ECO:0007669"/>
    <property type="project" value="InterPro"/>
</dbReference>
<feature type="domain" description="Cohesin" evidence="4">
    <location>
        <begin position="31"/>
        <end position="146"/>
    </location>
</feature>
<dbReference type="CDD" id="cd08548">
    <property type="entry name" value="Type_I_cohesin_like"/>
    <property type="match status" value="1"/>
</dbReference>
<sequence length="395" mass="40615">MKLIPRNRRRRPTIESLSARRLLAAVDIADDLTAAPASVVSVPVNIDDADGVRGAEIRLRYDSDLLDLEQADVTAGSVWDSGNDTQVTVNVDDATGTIVIFISSSSEQAATAGSLVELQFTVGGDATVGTATTIDLTSVVLNEGQLSVTPSPIAGDDETDGTLTIVASGSDTISGFVFADANANGSLDTGEAIPGVTIRLIHTTTGAEQQTVTAADGSYQFTELAAGTYTITQQQPVAYLDGGNNELTATLTAGEALQDQNFTELGLLPGYLYNRLLTTLVMPVGSDAWSNEIGRINDDAESGSVATAPTTTFAADAATSLSSLAASNESATAAAATSESLLSVSGGEGEAIPAAADESFGTSDVTAAMSAVVPPSDDQDEDETLEEVYAMTQLW</sequence>
<dbReference type="RefSeq" id="WP_145389169.1">
    <property type="nucleotide sequence ID" value="NZ_CP037423.1"/>
</dbReference>
<dbReference type="SUPFAM" id="SSF49384">
    <property type="entry name" value="Carbohydrate-binding domain"/>
    <property type="match status" value="1"/>
</dbReference>
<proteinExistence type="predicted"/>
<dbReference type="InterPro" id="IPR013783">
    <property type="entry name" value="Ig-like_fold"/>
</dbReference>
<evidence type="ECO:0000259" key="5">
    <source>
        <dbReference type="Pfam" id="PF17210"/>
    </source>
</evidence>
<dbReference type="InterPro" id="IPR008965">
    <property type="entry name" value="CBM2/CBM3_carb-bd_dom_sf"/>
</dbReference>
<gene>
    <name evidence="6" type="ORF">Enr13x_47830</name>
</gene>
<dbReference type="InterPro" id="IPR002102">
    <property type="entry name" value="Cohesin_dom"/>
</dbReference>
<comment type="subcellular location">
    <subcellularLocation>
        <location evidence="1">Secreted</location>
    </subcellularLocation>
</comment>
<dbReference type="Gene3D" id="2.60.40.10">
    <property type="entry name" value="Immunoglobulins"/>
    <property type="match status" value="1"/>
</dbReference>